<feature type="transmembrane region" description="Helical" evidence="1">
    <location>
        <begin position="138"/>
        <end position="161"/>
    </location>
</feature>
<feature type="transmembrane region" description="Helical" evidence="1">
    <location>
        <begin position="6"/>
        <end position="29"/>
    </location>
</feature>
<evidence type="ECO:0000313" key="3">
    <source>
        <dbReference type="EMBL" id="KMO86751.1"/>
    </source>
</evidence>
<dbReference type="EMBL" id="LEKT01000016">
    <property type="protein sequence ID" value="KMO86751.1"/>
    <property type="molecule type" value="Genomic_DNA"/>
</dbReference>
<accession>A0A0J6ZPD3</accession>
<feature type="transmembrane region" description="Helical" evidence="1">
    <location>
        <begin position="173"/>
        <end position="192"/>
    </location>
</feature>
<feature type="transmembrane region" description="Helical" evidence="1">
    <location>
        <begin position="204"/>
        <end position="222"/>
    </location>
</feature>
<reference evidence="3 4" key="1">
    <citation type="submission" date="2015-06" db="EMBL/GenBank/DDBJ databases">
        <title>Draft genome sequence of beer spoilage bacterium Megasphaera cerevisiae type strain 20462.</title>
        <authorList>
            <person name="Kutumbaka K."/>
            <person name="Pasmowitz J."/>
            <person name="Mategko J."/>
            <person name="Reyes D."/>
            <person name="Friedrich A."/>
            <person name="Han S."/>
            <person name="Martens-Habbena W."/>
            <person name="Neal-McKinney J."/>
            <person name="Janagama H.K."/>
            <person name="Nadala C."/>
            <person name="Samadpour M."/>
        </authorList>
    </citation>
    <scope>NUCLEOTIDE SEQUENCE [LARGE SCALE GENOMIC DNA]</scope>
    <source>
        <strain evidence="3 4">DSM 20462</strain>
    </source>
</reference>
<name>A0A0J6ZPD3_9FIRM</name>
<feature type="transmembrane region" description="Helical" evidence="1">
    <location>
        <begin position="49"/>
        <end position="67"/>
    </location>
</feature>
<dbReference type="Gene3D" id="3.30.565.10">
    <property type="entry name" value="Histidine kinase-like ATPase, C-terminal domain"/>
    <property type="match status" value="1"/>
</dbReference>
<dbReference type="InterPro" id="IPR032834">
    <property type="entry name" value="NatK-like_C"/>
</dbReference>
<organism evidence="3 4">
    <name type="scientific">Megasphaera cerevisiae DSM 20462</name>
    <dbReference type="NCBI Taxonomy" id="1122219"/>
    <lineage>
        <taxon>Bacteria</taxon>
        <taxon>Bacillati</taxon>
        <taxon>Bacillota</taxon>
        <taxon>Negativicutes</taxon>
        <taxon>Veillonellales</taxon>
        <taxon>Veillonellaceae</taxon>
        <taxon>Megasphaera</taxon>
    </lineage>
</organism>
<dbReference type="AlphaFoldDB" id="A0A0J6ZPD3"/>
<proteinExistence type="predicted"/>
<keyword evidence="1" id="KW-1133">Transmembrane helix</keyword>
<evidence type="ECO:0000259" key="2">
    <source>
        <dbReference type="Pfam" id="PF14501"/>
    </source>
</evidence>
<gene>
    <name evidence="3" type="ORF">AB840_06490</name>
</gene>
<evidence type="ECO:0000313" key="4">
    <source>
        <dbReference type="Proteomes" id="UP000036503"/>
    </source>
</evidence>
<dbReference type="SUPFAM" id="SSF55874">
    <property type="entry name" value="ATPase domain of HSP90 chaperone/DNA topoisomerase II/histidine kinase"/>
    <property type="match status" value="1"/>
</dbReference>
<dbReference type="Pfam" id="PF14501">
    <property type="entry name" value="HATPase_c_5"/>
    <property type="match status" value="1"/>
</dbReference>
<keyword evidence="1" id="KW-0812">Transmembrane</keyword>
<keyword evidence="1" id="KW-0472">Membrane</keyword>
<evidence type="ECO:0000256" key="1">
    <source>
        <dbReference type="SAM" id="Phobius"/>
    </source>
</evidence>
<feature type="transmembrane region" description="Helical" evidence="1">
    <location>
        <begin position="112"/>
        <end position="132"/>
    </location>
</feature>
<dbReference type="PATRIC" id="fig|1122219.3.peg.776"/>
<comment type="caution">
    <text evidence="3">The sequence shown here is derived from an EMBL/GenBank/DDBJ whole genome shotgun (WGS) entry which is preliminary data.</text>
</comment>
<feature type="domain" description="Sensor histidine kinase NatK-like C-terminal" evidence="2">
    <location>
        <begin position="345"/>
        <end position="444"/>
    </location>
</feature>
<keyword evidence="4" id="KW-1185">Reference proteome</keyword>
<feature type="transmembrane region" description="Helical" evidence="1">
    <location>
        <begin position="79"/>
        <end position="100"/>
    </location>
</feature>
<dbReference type="Proteomes" id="UP000036503">
    <property type="component" value="Unassembled WGS sequence"/>
</dbReference>
<sequence length="451" mass="52266">MIQGVFMFYTIAFSITLLVICVIGTGIYIRYLPFCPFIAAQQITKLKKLYGMCLLSEYVIISFLVSVKLIPLTVASVKIMLYILWIPFLLINFVCIPSHVSQHIFAAGLQFIYAFLLHTVAGAFHLLLLPSITTVPAFLYAHLIIYLILFLITFQAIRYYFTRLFITYYIDNYYWSKISFFPFFLFICNVYLTADRYTSPWHQLSARIIFGICTICLCYCFTQNLKWLQDRVKLRHNNQLLLMQINSIQDQVRLLEESKKALALLRHDMRHHFRILYSLIQTNHKEEALGFIKSLEENMQQIAIHTYCQNILINAVLSVYITKFRQAAIPLQYDIVVPARIGINETDLAAVVSNLLENAFQASEKQPPHKRRLQIDLHIQEVKLQLMVKNQFDSPVLLGSDGLPVTLHQGHGFGMRSLASFAEKYKATIFCKQEKGWFYIYIIICKPAASM</sequence>
<dbReference type="InParanoid" id="A0A0J6ZPD3"/>
<protein>
    <recommendedName>
        <fullName evidence="2">Sensor histidine kinase NatK-like C-terminal domain-containing protein</fullName>
    </recommendedName>
</protein>
<dbReference type="STRING" id="39029.BSR42_06105"/>
<dbReference type="InterPro" id="IPR036890">
    <property type="entry name" value="HATPase_C_sf"/>
</dbReference>